<dbReference type="EMBL" id="JAANIU010002036">
    <property type="protein sequence ID" value="KAG1565637.1"/>
    <property type="molecule type" value="Genomic_DNA"/>
</dbReference>
<dbReference type="AlphaFoldDB" id="A0A9P6YVW9"/>
<keyword evidence="2" id="KW-1185">Reference proteome</keyword>
<organism evidence="1 2">
    <name type="scientific">Rhizopus delemar</name>
    <dbReference type="NCBI Taxonomy" id="936053"/>
    <lineage>
        <taxon>Eukaryota</taxon>
        <taxon>Fungi</taxon>
        <taxon>Fungi incertae sedis</taxon>
        <taxon>Mucoromycota</taxon>
        <taxon>Mucoromycotina</taxon>
        <taxon>Mucoromycetes</taxon>
        <taxon>Mucorales</taxon>
        <taxon>Mucorineae</taxon>
        <taxon>Rhizopodaceae</taxon>
        <taxon>Rhizopus</taxon>
    </lineage>
</organism>
<proteinExistence type="predicted"/>
<gene>
    <name evidence="1" type="ORF">G6F50_009884</name>
</gene>
<evidence type="ECO:0000313" key="2">
    <source>
        <dbReference type="Proteomes" id="UP000740926"/>
    </source>
</evidence>
<comment type="caution">
    <text evidence="1">The sequence shown here is derived from an EMBL/GenBank/DDBJ whole genome shotgun (WGS) entry which is preliminary data.</text>
</comment>
<protein>
    <submittedName>
        <fullName evidence="1">Uncharacterized protein</fullName>
    </submittedName>
</protein>
<sequence>MCQARTNQQQTILELEQLKVDSNQFINTIYKNAETIRLQARASTELYNKLQYINDQNRIAFNSPKDRGVFLNTTMQVERFAIFGLGSLNLQKQEAKELALKALKLPTSLKHLETAEAVDEKTKNTFDANFIGQIHKARFEKKTYSKRKSRRT</sequence>
<name>A0A9P6YVW9_9FUNG</name>
<reference evidence="1 2" key="1">
    <citation type="journal article" date="2020" name="Microb. Genom.">
        <title>Genetic diversity of clinical and environmental Mucorales isolates obtained from an investigation of mucormycosis cases among solid organ transplant recipients.</title>
        <authorList>
            <person name="Nguyen M.H."/>
            <person name="Kaul D."/>
            <person name="Muto C."/>
            <person name="Cheng S.J."/>
            <person name="Richter R.A."/>
            <person name="Bruno V.M."/>
            <person name="Liu G."/>
            <person name="Beyhan S."/>
            <person name="Sundermann A.J."/>
            <person name="Mounaud S."/>
            <person name="Pasculle A.W."/>
            <person name="Nierman W.C."/>
            <person name="Driscoll E."/>
            <person name="Cumbie R."/>
            <person name="Clancy C.J."/>
            <person name="Dupont C.L."/>
        </authorList>
    </citation>
    <scope>NUCLEOTIDE SEQUENCE [LARGE SCALE GENOMIC DNA]</scope>
    <source>
        <strain evidence="1 2">GL24</strain>
    </source>
</reference>
<evidence type="ECO:0000313" key="1">
    <source>
        <dbReference type="EMBL" id="KAG1565637.1"/>
    </source>
</evidence>
<accession>A0A9P6YVW9</accession>
<dbReference type="Proteomes" id="UP000740926">
    <property type="component" value="Unassembled WGS sequence"/>
</dbReference>